<comment type="subcellular location">
    <subcellularLocation>
        <location evidence="4">Cell projection</location>
        <location evidence="4">Axon</location>
    </subcellularLocation>
    <subcellularLocation>
        <location evidence="3">Cell projection</location>
        <location evidence="3">Dendrite</location>
    </subcellularLocation>
    <subcellularLocation>
        <location evidence="5">Cell projection</location>
        <location evidence="5">Growth cone</location>
    </subcellularLocation>
    <subcellularLocation>
        <location evidence="2">Cytoplasm</location>
        <location evidence="2">Cytoskeleton</location>
    </subcellularLocation>
    <subcellularLocation>
        <location evidence="1">Membrane</location>
        <topology evidence="1">Multi-pass membrane protein</topology>
    </subcellularLocation>
</comment>
<evidence type="ECO:0000256" key="17">
    <source>
        <dbReference type="ARBA" id="ARBA00023175"/>
    </source>
</evidence>
<keyword evidence="17 21" id="KW-0505">Motor protein</keyword>
<dbReference type="InterPro" id="IPR019775">
    <property type="entry name" value="WD40_repeat_CS"/>
</dbReference>
<dbReference type="GO" id="GO:0008017">
    <property type="term" value="F:microtubule binding"/>
    <property type="evidence" value="ECO:0007669"/>
    <property type="project" value="InterPro"/>
</dbReference>
<dbReference type="GO" id="GO:0005875">
    <property type="term" value="C:microtubule associated complex"/>
    <property type="evidence" value="ECO:0007669"/>
    <property type="project" value="TreeGrafter"/>
</dbReference>
<dbReference type="SUPFAM" id="SSF52540">
    <property type="entry name" value="P-loop containing nucleoside triphosphate hydrolases"/>
    <property type="match status" value="1"/>
</dbReference>
<dbReference type="InterPro" id="IPR001752">
    <property type="entry name" value="Kinesin_motor_dom"/>
</dbReference>
<dbReference type="InterPro" id="IPR056533">
    <property type="entry name" value="KIF21A/B_hel_1"/>
</dbReference>
<evidence type="ECO:0000256" key="15">
    <source>
        <dbReference type="ARBA" id="ARBA00023054"/>
    </source>
</evidence>
<feature type="transmembrane region" description="Helical" evidence="24">
    <location>
        <begin position="135"/>
        <end position="156"/>
    </location>
</feature>
<feature type="transmembrane region" description="Helical" evidence="24">
    <location>
        <begin position="168"/>
        <end position="186"/>
    </location>
</feature>
<dbReference type="SMART" id="SM00320">
    <property type="entry name" value="WD40"/>
    <property type="match status" value="7"/>
</dbReference>
<dbReference type="Pfam" id="PF25764">
    <property type="entry name" value="KIF21A_4th"/>
    <property type="match status" value="1"/>
</dbReference>
<dbReference type="FunFam" id="2.130.10.10:FF:001310">
    <property type="entry name" value="kinesin-like protein KIF21A isoform X2"/>
    <property type="match status" value="1"/>
</dbReference>
<evidence type="ECO:0000256" key="1">
    <source>
        <dbReference type="ARBA" id="ARBA00004141"/>
    </source>
</evidence>
<dbReference type="PROSITE" id="PS00216">
    <property type="entry name" value="SUGAR_TRANSPORT_1"/>
    <property type="match status" value="1"/>
</dbReference>
<dbReference type="Pfam" id="PF00400">
    <property type="entry name" value="WD40"/>
    <property type="match status" value="3"/>
</dbReference>
<dbReference type="SUPFAM" id="SSF103473">
    <property type="entry name" value="MFS general substrate transporter"/>
    <property type="match status" value="1"/>
</dbReference>
<dbReference type="PROSITE" id="PS50082">
    <property type="entry name" value="WD_REPEATS_2"/>
    <property type="match status" value="2"/>
</dbReference>
<dbReference type="InterPro" id="IPR056532">
    <property type="entry name" value="KIF21A/B_hel_2"/>
</dbReference>
<dbReference type="InterPro" id="IPR027640">
    <property type="entry name" value="Kinesin-like_fam"/>
</dbReference>
<dbReference type="GO" id="GO:0022857">
    <property type="term" value="F:transmembrane transporter activity"/>
    <property type="evidence" value="ECO:0007669"/>
    <property type="project" value="InterPro"/>
</dbReference>
<reference evidence="27 28" key="1">
    <citation type="journal article" date="2019" name="Genome Biol. Evol.">
        <title>Whole-Genome Sequencing of the Giant Devil Catfish, Bagarius yarrelli.</title>
        <authorList>
            <person name="Jiang W."/>
            <person name="Lv Y."/>
            <person name="Cheng L."/>
            <person name="Yang K."/>
            <person name="Chao B."/>
            <person name="Wang X."/>
            <person name="Li Y."/>
            <person name="Pan X."/>
            <person name="You X."/>
            <person name="Zhang Y."/>
            <person name="Yang J."/>
            <person name="Li J."/>
            <person name="Zhang X."/>
            <person name="Liu S."/>
            <person name="Sun C."/>
            <person name="Yang J."/>
            <person name="Shi Q."/>
        </authorList>
    </citation>
    <scope>NUCLEOTIDE SEQUENCE [LARGE SCALE GENOMIC DNA]</scope>
    <source>
        <strain evidence="27">JWS20170419001</strain>
        <tissue evidence="27">Muscle</tissue>
    </source>
</reference>
<evidence type="ECO:0000256" key="7">
    <source>
        <dbReference type="ARBA" id="ARBA00022553"/>
    </source>
</evidence>
<keyword evidence="18" id="KW-0206">Cytoskeleton</keyword>
<keyword evidence="13 21" id="KW-0067">ATP-binding</keyword>
<dbReference type="InterPro" id="IPR003663">
    <property type="entry name" value="Sugar/inositol_transpt"/>
</dbReference>
<evidence type="ECO:0000256" key="18">
    <source>
        <dbReference type="ARBA" id="ARBA00023212"/>
    </source>
</evidence>
<feature type="transmembrane region" description="Helical" evidence="24">
    <location>
        <begin position="40"/>
        <end position="57"/>
    </location>
</feature>
<dbReference type="Pfam" id="PF23203">
    <property type="entry name" value="KIF21A"/>
    <property type="match status" value="1"/>
</dbReference>
<feature type="compositionally biased region" description="Basic and acidic residues" evidence="23">
    <location>
        <begin position="7"/>
        <end position="17"/>
    </location>
</feature>
<accession>A0A556U420</accession>
<evidence type="ECO:0000256" key="11">
    <source>
        <dbReference type="ARBA" id="ARBA00022737"/>
    </source>
</evidence>
<dbReference type="GO" id="GO:0003777">
    <property type="term" value="F:microtubule motor activity"/>
    <property type="evidence" value="ECO:0007669"/>
    <property type="project" value="InterPro"/>
</dbReference>
<feature type="repeat" description="WD" evidence="20">
    <location>
        <begin position="1801"/>
        <end position="1830"/>
    </location>
</feature>
<evidence type="ECO:0000256" key="9">
    <source>
        <dbReference type="ARBA" id="ARBA00022692"/>
    </source>
</evidence>
<dbReference type="InterPro" id="IPR019821">
    <property type="entry name" value="Kinesin_motor_CS"/>
</dbReference>
<dbReference type="SMART" id="SM00129">
    <property type="entry name" value="KISc"/>
    <property type="match status" value="1"/>
</dbReference>
<dbReference type="InterPro" id="IPR020846">
    <property type="entry name" value="MFS_dom"/>
</dbReference>
<dbReference type="GO" id="GO:0016020">
    <property type="term" value="C:membrane"/>
    <property type="evidence" value="ECO:0007669"/>
    <property type="project" value="UniProtKB-SubCell"/>
</dbReference>
<comment type="caution">
    <text evidence="27">The sequence shown here is derived from an EMBL/GenBank/DDBJ whole genome shotgun (WGS) entry which is preliminary data.</text>
</comment>
<dbReference type="InterPro" id="IPR036961">
    <property type="entry name" value="Kinesin_motor_dom_sf"/>
</dbReference>
<dbReference type="GO" id="GO:0007018">
    <property type="term" value="P:microtubule-based movement"/>
    <property type="evidence" value="ECO:0007669"/>
    <property type="project" value="InterPro"/>
</dbReference>
<protein>
    <submittedName>
        <fullName evidence="27">Kinesin-like protein KIF21B</fullName>
    </submittedName>
</protein>
<evidence type="ECO:0000256" key="13">
    <source>
        <dbReference type="ARBA" id="ARBA00022840"/>
    </source>
</evidence>
<evidence type="ECO:0000259" key="25">
    <source>
        <dbReference type="PROSITE" id="PS50067"/>
    </source>
</evidence>
<evidence type="ECO:0000256" key="20">
    <source>
        <dbReference type="PROSITE-ProRule" id="PRU00221"/>
    </source>
</evidence>
<organism evidence="27 28">
    <name type="scientific">Bagarius yarrelli</name>
    <name type="common">Goonch</name>
    <name type="synonym">Bagrus yarrelli</name>
    <dbReference type="NCBI Taxonomy" id="175774"/>
    <lineage>
        <taxon>Eukaryota</taxon>
        <taxon>Metazoa</taxon>
        <taxon>Chordata</taxon>
        <taxon>Craniata</taxon>
        <taxon>Vertebrata</taxon>
        <taxon>Euteleostomi</taxon>
        <taxon>Actinopterygii</taxon>
        <taxon>Neopterygii</taxon>
        <taxon>Teleostei</taxon>
        <taxon>Ostariophysi</taxon>
        <taxon>Siluriformes</taxon>
        <taxon>Sisoridae</taxon>
        <taxon>Sisorinae</taxon>
        <taxon>Bagarius</taxon>
    </lineage>
</organism>
<keyword evidence="9 24" id="KW-0812">Transmembrane</keyword>
<dbReference type="Pfam" id="PF00083">
    <property type="entry name" value="Sugar_tr"/>
    <property type="match status" value="1"/>
</dbReference>
<dbReference type="InterPro" id="IPR001680">
    <property type="entry name" value="WD40_rpt"/>
</dbReference>
<evidence type="ECO:0000313" key="28">
    <source>
        <dbReference type="Proteomes" id="UP000319801"/>
    </source>
</evidence>
<feature type="binding site" evidence="21">
    <location>
        <begin position="447"/>
        <end position="454"/>
    </location>
    <ligand>
        <name>ATP</name>
        <dbReference type="ChEBI" id="CHEBI:30616"/>
    </ligand>
</feature>
<keyword evidence="10" id="KW-0493">Microtubule</keyword>
<dbReference type="FunFam" id="2.130.10.10:FF:000233">
    <property type="entry name" value="Kinesin family member 21A"/>
    <property type="match status" value="1"/>
</dbReference>
<dbReference type="PROSITE" id="PS50067">
    <property type="entry name" value="KINESIN_MOTOR_2"/>
    <property type="match status" value="1"/>
</dbReference>
<evidence type="ECO:0000313" key="27">
    <source>
        <dbReference type="EMBL" id="TSM52261.1"/>
    </source>
</evidence>
<dbReference type="PROSITE" id="PS00678">
    <property type="entry name" value="WD_REPEATS_1"/>
    <property type="match status" value="1"/>
</dbReference>
<keyword evidence="14 24" id="KW-1133">Transmembrane helix</keyword>
<evidence type="ECO:0000256" key="12">
    <source>
        <dbReference type="ARBA" id="ARBA00022741"/>
    </source>
</evidence>
<dbReference type="FunFam" id="3.40.850.10:FF:000011">
    <property type="entry name" value="Kinesin family member 21A"/>
    <property type="match status" value="1"/>
</dbReference>
<dbReference type="EMBL" id="VCAZ01000046">
    <property type="protein sequence ID" value="TSM52261.1"/>
    <property type="molecule type" value="Genomic_DNA"/>
</dbReference>
<keyword evidence="12 21" id="KW-0547">Nucleotide-binding</keyword>
<dbReference type="GO" id="GO:0005874">
    <property type="term" value="C:microtubule"/>
    <property type="evidence" value="ECO:0007669"/>
    <property type="project" value="UniProtKB-KW"/>
</dbReference>
<dbReference type="PROSITE" id="PS50850">
    <property type="entry name" value="MFS"/>
    <property type="match status" value="1"/>
</dbReference>
<comment type="similarity">
    <text evidence="21">Belongs to the TRAFAC class myosin-kinesin ATPase superfamily. Kinesin family.</text>
</comment>
<dbReference type="Gene3D" id="1.20.1250.20">
    <property type="entry name" value="MFS general substrate transporter like domains"/>
    <property type="match status" value="1"/>
</dbReference>
<dbReference type="PRINTS" id="PR00380">
    <property type="entry name" value="KINESINHEAVY"/>
</dbReference>
<dbReference type="GO" id="GO:0007052">
    <property type="term" value="P:mitotic spindle organization"/>
    <property type="evidence" value="ECO:0007669"/>
    <property type="project" value="TreeGrafter"/>
</dbReference>
<evidence type="ECO:0000256" key="19">
    <source>
        <dbReference type="ARBA" id="ARBA00023273"/>
    </source>
</evidence>
<dbReference type="GO" id="GO:0030425">
    <property type="term" value="C:dendrite"/>
    <property type="evidence" value="ECO:0007669"/>
    <property type="project" value="UniProtKB-SubCell"/>
</dbReference>
<feature type="coiled-coil region" evidence="22">
    <location>
        <begin position="756"/>
        <end position="945"/>
    </location>
</feature>
<feature type="repeat" description="WD" evidence="20">
    <location>
        <begin position="1524"/>
        <end position="1563"/>
    </location>
</feature>
<dbReference type="PROSITE" id="PS50294">
    <property type="entry name" value="WD_REPEATS_REGION"/>
    <property type="match status" value="2"/>
</dbReference>
<dbReference type="GO" id="GO:0005524">
    <property type="term" value="F:ATP binding"/>
    <property type="evidence" value="ECO:0007669"/>
    <property type="project" value="UniProtKB-UniRule"/>
</dbReference>
<dbReference type="Gene3D" id="2.130.10.10">
    <property type="entry name" value="YVTN repeat-like/Quinoprotein amine dehydrogenase"/>
    <property type="match status" value="3"/>
</dbReference>
<feature type="coiled-coil region" evidence="22">
    <location>
        <begin position="1007"/>
        <end position="1189"/>
    </location>
</feature>
<dbReference type="Pfam" id="PF23204">
    <property type="entry name" value="KIF21A_2nd"/>
    <property type="match status" value="1"/>
</dbReference>
<evidence type="ECO:0000256" key="23">
    <source>
        <dbReference type="SAM" id="MobiDB-lite"/>
    </source>
</evidence>
<dbReference type="Proteomes" id="UP000319801">
    <property type="component" value="Unassembled WGS sequence"/>
</dbReference>
<dbReference type="NCBIfam" id="TIGR00879">
    <property type="entry name" value="SP"/>
    <property type="match status" value="1"/>
</dbReference>
<evidence type="ECO:0000256" key="16">
    <source>
        <dbReference type="ARBA" id="ARBA00023136"/>
    </source>
</evidence>
<evidence type="ECO:0000256" key="6">
    <source>
        <dbReference type="ARBA" id="ARBA00022490"/>
    </source>
</evidence>
<evidence type="ECO:0000256" key="14">
    <source>
        <dbReference type="ARBA" id="ARBA00022989"/>
    </source>
</evidence>
<feature type="region of interest" description="Disordered" evidence="23">
    <location>
        <begin position="1"/>
        <end position="31"/>
    </location>
</feature>
<keyword evidence="19" id="KW-0966">Cell projection</keyword>
<name>A0A556U420_BAGYA</name>
<proteinExistence type="inferred from homology"/>
<evidence type="ECO:0000256" key="4">
    <source>
        <dbReference type="ARBA" id="ARBA00004489"/>
    </source>
</evidence>
<dbReference type="PROSITE" id="PS00411">
    <property type="entry name" value="KINESIN_MOTOR_1"/>
    <property type="match status" value="1"/>
</dbReference>
<sequence>MDQVMDSGRRVEDERSLIKARTTAAQPVESTENQDGSSRFVYILAFFSALGGFLFGYDTGVVSGAMLLLKKEMNLSALWQELLVSSTVGAAALSALAGGYLNGRYGRRKCIMLASFIFTVGGIILAVAPDKVVLLIGRLTVGLGIGLASMTVPVYIAEVSPPQLRGQLVTINTLFITGGQFIASVVDGGFSYMEHDGWRYMLGLSIVPAVLQFGGFFFFLPESPRWLLQKGDSQKALAVLTQIRATESVNNEYESIKCIIEEEEKEAGGGPVLCRILACAPARRALIVGCGLQMFQQLSGINTVMYYSATILQMAGVRDDKTAIWLSAATAFTNFLFTLVGVWLVERVGRRKLTLGSIFGTDTSLTTKYTFIHMIRPQLAREKIEGCHICTFVTPGEPQVILGKDKAFTFDHVFDMDTKQDTIYANCTEKLIEGCFDGYNATIFAYGQTGSGKTYTMGTGFDVSILEDELGIIPRAVSHLFKGIEQRQQAATEQGRPVPEFKINAQFLELYNEEVLDLFDSTRDIESRKQKSHIKIHEDASGGIYTVGVTTRTVSSEAEMMQCLKLGALSRTTASTQMNVQSSRSHAIFTIHLCQNDNETDNRLANGSSDMEEFETLTAKFHFVDLAGSERLKRTGATGERAKEGISINCGLVCDFLKCWVNVDAAFCTVFILISLMQLALGNVISALGDRSKRSTHVPYRDSKLTRLLQDSLGGNSQTVMIACISPSDRDFMETLNTLKYANRARNIKNKVVVNQDKASQQISALRTEIARLQMELMEYRTGKRVVGEDGLESINDMYHENSMLQMENQNLRVRVKAMQETIDAQRVRLTQILSDQANQALTKAGEGSEEIGNMIQNYIKEIEDLRAKLLESEAVNENLRKNLSRASTRTSFYGGTAAFSLGPDPSQETADVIELAKKDLEKLKRKEKKKKKRLQQLLEERRVEEDMEVEEDRFVVVVSHPKSSYPWLHHPSLFEQCFEGTSLNEQEKGNEREPLEPANEEGEADLANITCEIAIKQKLIDELENSQRRLHTLKLQYEQKLMMLQSKIRDTQLERDRVLQNMGTMESCTEDKAKKIKTEYEKKLSVMNKEMQKLQAAQKEHARLLKNQSQYEKQLKKLQQEVAEMKKIKVRLMKQMKEQQEKNRLAESRRNREIATLKKDQRKQEHQLKLLEAQKRQQELILRRKTEELYLFSRLYHRRPVGVYSTRVARVKWQSLERRISDIIMQRMTISNMEADMNRFLKQREDLTRRRDKLSRKKERMVAEGPDAEKAVPSLNEELESLLANIDYINDSIAECQANIMQMEEAKEDGETIDVSAVISSCTLSEARFLLDHFMSMSINKGLQVAQKESQIKVMEGRLKQTEINSATQNQLLFHMLKEKAEFNPELDALLGNALQENEDESSSDESTQSPAADGNTMASDLMKLCGESKSRNKENRYSNVVALCKQLEPGLDAPTGEFSSPLHPLAETPEVGTDESLSNAFRDYMLPAAAGVSSRMGGVGVINPVPASKGNRGGTLQCVHVAEGHGKAVLCVDSTDDLLFTGSKDRTCKVWNLVTGQEIMSLGGHPNNVVSVRYSSSMVFTVSTSYIKVWDIRDSAKCIRTLTSSGQVSTGDACSANTSRTVTTASGENQINQIALNPTGTVMYVAAGNSVRMWDLRRFVSTGKLTGHLGPVMCLTVDHSGNGQDLVITGSKDHYIKMFDVTDGALGSISPTHNFEPPHYDGIESVVVQGDCLFSGSRDNGLKKWDLTRKDLLQQVPNAHRDWVCALGVVPGSPALLSGCRGGVLKLWHTDTLSALGELRGHESPINSISTNSSLLFTASDDRTVKIWRARGGLDSTDMTDVTDEAGSN</sequence>
<evidence type="ECO:0000256" key="8">
    <source>
        <dbReference type="ARBA" id="ARBA00022574"/>
    </source>
</evidence>
<feature type="domain" description="Kinesin motor" evidence="25">
    <location>
        <begin position="368"/>
        <end position="748"/>
    </location>
</feature>
<dbReference type="SUPFAM" id="SSF50978">
    <property type="entry name" value="WD40 repeat-like"/>
    <property type="match status" value="1"/>
</dbReference>
<gene>
    <name evidence="27" type="ORF">Baya_8023</name>
</gene>
<evidence type="ECO:0000256" key="2">
    <source>
        <dbReference type="ARBA" id="ARBA00004245"/>
    </source>
</evidence>
<keyword evidence="11" id="KW-0677">Repeat</keyword>
<dbReference type="Pfam" id="PF00225">
    <property type="entry name" value="Kinesin"/>
    <property type="match status" value="2"/>
</dbReference>
<feature type="region of interest" description="Disordered" evidence="23">
    <location>
        <begin position="1397"/>
        <end position="1418"/>
    </location>
</feature>
<dbReference type="PANTHER" id="PTHR47969">
    <property type="entry name" value="CHROMOSOME-ASSOCIATED KINESIN KIF4A-RELATED"/>
    <property type="match status" value="1"/>
</dbReference>
<dbReference type="CDD" id="cd01372">
    <property type="entry name" value="KISc_KIF4"/>
    <property type="match status" value="1"/>
</dbReference>
<feature type="transmembrane region" description="Helical" evidence="24">
    <location>
        <begin position="110"/>
        <end position="129"/>
    </location>
</feature>
<dbReference type="InterPro" id="IPR015943">
    <property type="entry name" value="WD40/YVTN_repeat-like_dom_sf"/>
</dbReference>
<feature type="domain" description="Major facilitator superfamily (MFS) profile" evidence="26">
    <location>
        <begin position="44"/>
        <end position="486"/>
    </location>
</feature>
<dbReference type="FunFam" id="1.20.1250.20:FF:000177">
    <property type="entry name" value="proton myo-inositol cotransporter isoform X1"/>
    <property type="match status" value="1"/>
</dbReference>
<dbReference type="GO" id="GO:0051231">
    <property type="term" value="P:spindle elongation"/>
    <property type="evidence" value="ECO:0007669"/>
    <property type="project" value="TreeGrafter"/>
</dbReference>
<dbReference type="InterPro" id="IPR036322">
    <property type="entry name" value="WD40_repeat_dom_sf"/>
</dbReference>
<dbReference type="InterPro" id="IPR036259">
    <property type="entry name" value="MFS_trans_sf"/>
</dbReference>
<dbReference type="SUPFAM" id="SSF46579">
    <property type="entry name" value="Prefoldin"/>
    <property type="match status" value="1"/>
</dbReference>
<feature type="transmembrane region" description="Helical" evidence="24">
    <location>
        <begin position="77"/>
        <end position="98"/>
    </location>
</feature>
<evidence type="ECO:0000256" key="3">
    <source>
        <dbReference type="ARBA" id="ARBA00004279"/>
    </source>
</evidence>
<evidence type="ECO:0000256" key="22">
    <source>
        <dbReference type="SAM" id="Coils"/>
    </source>
</evidence>
<feature type="coiled-coil region" evidence="22">
    <location>
        <begin position="1231"/>
        <end position="1265"/>
    </location>
</feature>
<dbReference type="PANTHER" id="PTHR47969:SF31">
    <property type="entry name" value="KINESIN FAMILY MEMBER 21A"/>
    <property type="match status" value="1"/>
</dbReference>
<dbReference type="Gene3D" id="3.40.850.10">
    <property type="entry name" value="Kinesin motor domain"/>
    <property type="match status" value="1"/>
</dbReference>
<dbReference type="InterPro" id="IPR005828">
    <property type="entry name" value="MFS_sugar_transport-like"/>
</dbReference>
<feature type="transmembrane region" description="Helical" evidence="24">
    <location>
        <begin position="198"/>
        <end position="220"/>
    </location>
</feature>
<keyword evidence="7" id="KW-0597">Phosphoprotein</keyword>
<dbReference type="OrthoDB" id="3176171at2759"/>
<keyword evidence="15 22" id="KW-0175">Coiled coil</keyword>
<evidence type="ECO:0000256" key="21">
    <source>
        <dbReference type="PROSITE-ProRule" id="PRU00283"/>
    </source>
</evidence>
<evidence type="ECO:0000259" key="26">
    <source>
        <dbReference type="PROSITE" id="PS50850"/>
    </source>
</evidence>
<dbReference type="CDD" id="cd00200">
    <property type="entry name" value="WD40"/>
    <property type="match status" value="1"/>
</dbReference>
<dbReference type="InterPro" id="IPR005829">
    <property type="entry name" value="Sugar_transporter_CS"/>
</dbReference>
<feature type="transmembrane region" description="Helical" evidence="24">
    <location>
        <begin position="323"/>
        <end position="345"/>
    </location>
</feature>
<keyword evidence="6" id="KW-0963">Cytoplasm</keyword>
<keyword evidence="8 20" id="KW-0853">WD repeat</keyword>
<dbReference type="GO" id="GO:0030426">
    <property type="term" value="C:growth cone"/>
    <property type="evidence" value="ECO:0007669"/>
    <property type="project" value="UniProtKB-SubCell"/>
</dbReference>
<evidence type="ECO:0000256" key="10">
    <source>
        <dbReference type="ARBA" id="ARBA00022701"/>
    </source>
</evidence>
<evidence type="ECO:0000256" key="5">
    <source>
        <dbReference type="ARBA" id="ARBA00004624"/>
    </source>
</evidence>
<dbReference type="GO" id="GO:0048731">
    <property type="term" value="P:system development"/>
    <property type="evidence" value="ECO:0007669"/>
    <property type="project" value="UniProtKB-ARBA"/>
</dbReference>
<keyword evidence="28" id="KW-1185">Reference proteome</keyword>
<evidence type="ECO:0000256" key="24">
    <source>
        <dbReference type="SAM" id="Phobius"/>
    </source>
</evidence>
<dbReference type="CDD" id="cd22263">
    <property type="entry name" value="Rcc_KIF21A"/>
    <property type="match status" value="1"/>
</dbReference>
<keyword evidence="16 24" id="KW-0472">Membrane</keyword>
<dbReference type="InterPro" id="IPR027417">
    <property type="entry name" value="P-loop_NTPase"/>
</dbReference>